<feature type="region of interest" description="Disordered" evidence="1">
    <location>
        <begin position="59"/>
        <end position="81"/>
    </location>
</feature>
<dbReference type="AlphaFoldDB" id="A0A4Y7U064"/>
<organism evidence="2 3">
    <name type="scientific">Coprinellus micaceus</name>
    <name type="common">Glistening ink-cap mushroom</name>
    <name type="synonym">Coprinus micaceus</name>
    <dbReference type="NCBI Taxonomy" id="71717"/>
    <lineage>
        <taxon>Eukaryota</taxon>
        <taxon>Fungi</taxon>
        <taxon>Dikarya</taxon>
        <taxon>Basidiomycota</taxon>
        <taxon>Agaricomycotina</taxon>
        <taxon>Agaricomycetes</taxon>
        <taxon>Agaricomycetidae</taxon>
        <taxon>Agaricales</taxon>
        <taxon>Agaricineae</taxon>
        <taxon>Psathyrellaceae</taxon>
        <taxon>Coprinellus</taxon>
    </lineage>
</organism>
<evidence type="ECO:0000313" key="3">
    <source>
        <dbReference type="Proteomes" id="UP000298030"/>
    </source>
</evidence>
<reference evidence="2 3" key="1">
    <citation type="journal article" date="2019" name="Nat. Ecol. Evol.">
        <title>Megaphylogeny resolves global patterns of mushroom evolution.</title>
        <authorList>
            <person name="Varga T."/>
            <person name="Krizsan K."/>
            <person name="Foldi C."/>
            <person name="Dima B."/>
            <person name="Sanchez-Garcia M."/>
            <person name="Sanchez-Ramirez S."/>
            <person name="Szollosi G.J."/>
            <person name="Szarkandi J.G."/>
            <person name="Papp V."/>
            <person name="Albert L."/>
            <person name="Andreopoulos W."/>
            <person name="Angelini C."/>
            <person name="Antonin V."/>
            <person name="Barry K.W."/>
            <person name="Bougher N.L."/>
            <person name="Buchanan P."/>
            <person name="Buyck B."/>
            <person name="Bense V."/>
            <person name="Catcheside P."/>
            <person name="Chovatia M."/>
            <person name="Cooper J."/>
            <person name="Damon W."/>
            <person name="Desjardin D."/>
            <person name="Finy P."/>
            <person name="Geml J."/>
            <person name="Haridas S."/>
            <person name="Hughes K."/>
            <person name="Justo A."/>
            <person name="Karasinski D."/>
            <person name="Kautmanova I."/>
            <person name="Kiss B."/>
            <person name="Kocsube S."/>
            <person name="Kotiranta H."/>
            <person name="LaButti K.M."/>
            <person name="Lechner B.E."/>
            <person name="Liimatainen K."/>
            <person name="Lipzen A."/>
            <person name="Lukacs Z."/>
            <person name="Mihaltcheva S."/>
            <person name="Morgado L.N."/>
            <person name="Niskanen T."/>
            <person name="Noordeloos M.E."/>
            <person name="Ohm R.A."/>
            <person name="Ortiz-Santana B."/>
            <person name="Ovrebo C."/>
            <person name="Racz N."/>
            <person name="Riley R."/>
            <person name="Savchenko A."/>
            <person name="Shiryaev A."/>
            <person name="Soop K."/>
            <person name="Spirin V."/>
            <person name="Szebenyi C."/>
            <person name="Tomsovsky M."/>
            <person name="Tulloss R.E."/>
            <person name="Uehling J."/>
            <person name="Grigoriev I.V."/>
            <person name="Vagvolgyi C."/>
            <person name="Papp T."/>
            <person name="Martin F.M."/>
            <person name="Miettinen O."/>
            <person name="Hibbett D.S."/>
            <person name="Nagy L.G."/>
        </authorList>
    </citation>
    <scope>NUCLEOTIDE SEQUENCE [LARGE SCALE GENOMIC DNA]</scope>
    <source>
        <strain evidence="2 3">FP101781</strain>
    </source>
</reference>
<proteinExistence type="predicted"/>
<dbReference type="Proteomes" id="UP000298030">
    <property type="component" value="Unassembled WGS sequence"/>
</dbReference>
<protein>
    <submittedName>
        <fullName evidence="2">Uncharacterized protein</fullName>
    </submittedName>
</protein>
<name>A0A4Y7U064_COPMI</name>
<dbReference type="EMBL" id="QPFP01000001">
    <property type="protein sequence ID" value="TEB39641.1"/>
    <property type="molecule type" value="Genomic_DNA"/>
</dbReference>
<evidence type="ECO:0000256" key="1">
    <source>
        <dbReference type="SAM" id="MobiDB-lite"/>
    </source>
</evidence>
<evidence type="ECO:0000313" key="2">
    <source>
        <dbReference type="EMBL" id="TEB39641.1"/>
    </source>
</evidence>
<comment type="caution">
    <text evidence="2">The sequence shown here is derived from an EMBL/GenBank/DDBJ whole genome shotgun (WGS) entry which is preliminary data.</text>
</comment>
<feature type="compositionally biased region" description="Basic and acidic residues" evidence="1">
    <location>
        <begin position="63"/>
        <end position="74"/>
    </location>
</feature>
<accession>A0A4Y7U064</accession>
<gene>
    <name evidence="2" type="ORF">FA13DRAFT_1769462</name>
</gene>
<sequence length="403" mass="44432">MPTTEPRGIVTPQGCVVVPAPQPYSRPLRETLFFSLPPRPRNSFGFCGVEPAGFTVIGGAEQPRSRYPKDDRGGGLKPVGIGNGDLARTSSTWKCQAFSRYWSLKSLRVLQITSGASLVRTSAYWTHLSFFHNVLYHKAGNIGMGLKPPRGDGREDTTSSGCHIPALAPPTKAVTSYLVLGQARSLRRPLQPLARTQYFYQGSNAQRRNSMVLVDGPLSWRLYPPPGCSTKQRNNGKVKLRLEGSRVPREGQGGWSVPGQKPGWWGGLAPREGRYSWRKGDTLTSRWLGSNRAMQTHSHLRSSTPSVFLRREDTLIEAMVVGREYKYCQTRTDLSSLGEFFTARSAPALPGGIEFCGEPRRLLVVFRRGHLSWSSLVSRGLGNRVPCGEGFHCTGWVSSGGSR</sequence>
<keyword evidence="3" id="KW-1185">Reference proteome</keyword>